<feature type="region of interest" description="Disordered" evidence="1">
    <location>
        <begin position="77"/>
        <end position="113"/>
    </location>
</feature>
<proteinExistence type="predicted"/>
<keyword evidence="3" id="KW-1185">Reference proteome</keyword>
<reference evidence="2" key="1">
    <citation type="submission" date="2022-11" db="EMBL/GenBank/DDBJ databases">
        <title>Chromosome-level genome of Pogonophryne albipinna.</title>
        <authorList>
            <person name="Jo E."/>
        </authorList>
    </citation>
    <scope>NUCLEOTIDE SEQUENCE</scope>
    <source>
        <strain evidence="2">SGF0006</strain>
        <tissue evidence="2">Muscle</tissue>
    </source>
</reference>
<protein>
    <submittedName>
        <fullName evidence="2">Uncharacterized protein</fullName>
    </submittedName>
</protein>
<gene>
    <name evidence="2" type="ORF">JOQ06_005227</name>
</gene>
<evidence type="ECO:0000256" key="1">
    <source>
        <dbReference type="SAM" id="MobiDB-lite"/>
    </source>
</evidence>
<accession>A0AAD6BGS2</accession>
<name>A0AAD6BGS2_9TELE</name>
<dbReference type="AlphaFoldDB" id="A0AAD6BGS2"/>
<evidence type="ECO:0000313" key="3">
    <source>
        <dbReference type="Proteomes" id="UP001219934"/>
    </source>
</evidence>
<dbReference type="EMBL" id="JAPTMU010000005">
    <property type="protein sequence ID" value="KAJ4942710.1"/>
    <property type="molecule type" value="Genomic_DNA"/>
</dbReference>
<comment type="caution">
    <text evidence="2">The sequence shown here is derived from an EMBL/GenBank/DDBJ whole genome shotgun (WGS) entry which is preliminary data.</text>
</comment>
<dbReference type="Proteomes" id="UP001219934">
    <property type="component" value="Unassembled WGS sequence"/>
</dbReference>
<evidence type="ECO:0000313" key="2">
    <source>
        <dbReference type="EMBL" id="KAJ4942710.1"/>
    </source>
</evidence>
<organism evidence="2 3">
    <name type="scientific">Pogonophryne albipinna</name>
    <dbReference type="NCBI Taxonomy" id="1090488"/>
    <lineage>
        <taxon>Eukaryota</taxon>
        <taxon>Metazoa</taxon>
        <taxon>Chordata</taxon>
        <taxon>Craniata</taxon>
        <taxon>Vertebrata</taxon>
        <taxon>Euteleostomi</taxon>
        <taxon>Actinopterygii</taxon>
        <taxon>Neopterygii</taxon>
        <taxon>Teleostei</taxon>
        <taxon>Neoteleostei</taxon>
        <taxon>Acanthomorphata</taxon>
        <taxon>Eupercaria</taxon>
        <taxon>Perciformes</taxon>
        <taxon>Notothenioidei</taxon>
        <taxon>Pogonophryne</taxon>
    </lineage>
</organism>
<sequence length="113" mass="11658">MTKSFGEVLSTSPLPPPSLYSLGSSAVEDAGHMPRCHSPFPFSNLALSSVTAINHSRRHGDGALGEASVRPSIIAAATLSHSNRTPPQRDVSTEPGPGGEGAELILTDAPDSQ</sequence>